<name>A0A4Y2A8A0_ARAVE</name>
<dbReference type="Proteomes" id="UP000499080">
    <property type="component" value="Unassembled WGS sequence"/>
</dbReference>
<reference evidence="1 2" key="1">
    <citation type="journal article" date="2019" name="Sci. Rep.">
        <title>Orb-weaving spider Araneus ventricosus genome elucidates the spidroin gene catalogue.</title>
        <authorList>
            <person name="Kono N."/>
            <person name="Nakamura H."/>
            <person name="Ohtoshi R."/>
            <person name="Moran D.A.P."/>
            <person name="Shinohara A."/>
            <person name="Yoshida Y."/>
            <person name="Fujiwara M."/>
            <person name="Mori M."/>
            <person name="Tomita M."/>
            <person name="Arakawa K."/>
        </authorList>
    </citation>
    <scope>NUCLEOTIDE SEQUENCE [LARGE SCALE GENOMIC DNA]</scope>
</reference>
<evidence type="ECO:0000313" key="1">
    <source>
        <dbReference type="EMBL" id="GBL75545.1"/>
    </source>
</evidence>
<protein>
    <submittedName>
        <fullName evidence="1">Uncharacterized protein</fullName>
    </submittedName>
</protein>
<comment type="caution">
    <text evidence="1">The sequence shown here is derived from an EMBL/GenBank/DDBJ whole genome shotgun (WGS) entry which is preliminary data.</text>
</comment>
<sequence length="98" mass="10915">MIVTLNQEKFLSNAKNKSRLIALLTVKFKAVSISVKQAENDADILIVETTLVISKTRHYSTVIVSEDIDLLVILTAQTPPNFEIFLLKPGKGKKGQIY</sequence>
<evidence type="ECO:0000313" key="2">
    <source>
        <dbReference type="Proteomes" id="UP000499080"/>
    </source>
</evidence>
<dbReference type="OrthoDB" id="6156427at2759"/>
<gene>
    <name evidence="1" type="ORF">AVEN_154887_1</name>
</gene>
<accession>A0A4Y2A8A0</accession>
<dbReference type="EMBL" id="BGPR01000008">
    <property type="protein sequence ID" value="GBL75545.1"/>
    <property type="molecule type" value="Genomic_DNA"/>
</dbReference>
<organism evidence="1 2">
    <name type="scientific">Araneus ventricosus</name>
    <name type="common">Orbweaver spider</name>
    <name type="synonym">Epeira ventricosa</name>
    <dbReference type="NCBI Taxonomy" id="182803"/>
    <lineage>
        <taxon>Eukaryota</taxon>
        <taxon>Metazoa</taxon>
        <taxon>Ecdysozoa</taxon>
        <taxon>Arthropoda</taxon>
        <taxon>Chelicerata</taxon>
        <taxon>Arachnida</taxon>
        <taxon>Araneae</taxon>
        <taxon>Araneomorphae</taxon>
        <taxon>Entelegynae</taxon>
        <taxon>Araneoidea</taxon>
        <taxon>Araneidae</taxon>
        <taxon>Araneus</taxon>
    </lineage>
</organism>
<keyword evidence="2" id="KW-1185">Reference proteome</keyword>
<proteinExistence type="predicted"/>
<dbReference type="AlphaFoldDB" id="A0A4Y2A8A0"/>